<dbReference type="EMBL" id="DMBR01000235">
    <property type="protein sequence ID" value="HAE94447.1"/>
    <property type="molecule type" value="Genomic_DNA"/>
</dbReference>
<evidence type="ECO:0000256" key="2">
    <source>
        <dbReference type="ARBA" id="ARBA00004141"/>
    </source>
</evidence>
<evidence type="ECO:0000313" key="16">
    <source>
        <dbReference type="Proteomes" id="UP000024547"/>
    </source>
</evidence>
<dbReference type="NCBIfam" id="TIGR02970">
    <property type="entry name" value="succ_dehyd_cytB"/>
    <property type="match status" value="1"/>
</dbReference>
<dbReference type="InterPro" id="IPR018495">
    <property type="entry name" value="Succ_DH_cyt_bsu_CS"/>
</dbReference>
<keyword evidence="8 13" id="KW-1133">Transmembrane helix</keyword>
<evidence type="ECO:0000256" key="12">
    <source>
        <dbReference type="PIRSR" id="PIRSR000178-1"/>
    </source>
</evidence>
<keyword evidence="5 12" id="KW-0349">Heme</keyword>
<evidence type="ECO:0000256" key="13">
    <source>
        <dbReference type="SAM" id="Phobius"/>
    </source>
</evidence>
<feature type="transmembrane region" description="Helical" evidence="13">
    <location>
        <begin position="68"/>
        <end position="87"/>
    </location>
</feature>
<accession>A0A059EC75</accession>
<dbReference type="PANTHER" id="PTHR10978">
    <property type="entry name" value="SUCCINATE DEHYDROGENASE CYTOCHROME B560 SUBUNIT"/>
    <property type="match status" value="1"/>
</dbReference>
<dbReference type="InterPro" id="IPR034804">
    <property type="entry name" value="SQR/QFR_C/D"/>
</dbReference>
<protein>
    <recommendedName>
        <fullName evidence="4">Succinate dehydrogenase cytochrome b556 subunit</fullName>
    </recommendedName>
</protein>
<dbReference type="GO" id="GO:0009055">
    <property type="term" value="F:electron transfer activity"/>
    <property type="evidence" value="ECO:0007669"/>
    <property type="project" value="InterPro"/>
</dbReference>
<dbReference type="STRING" id="1280948.HY36_02375"/>
<comment type="similarity">
    <text evidence="3">Belongs to the cytochrome b560 family.</text>
</comment>
<comment type="subunit">
    <text evidence="11">Part of an enzyme complex containing four subunits: a flavoprotein, an iron-sulfur protein, plus two membrane-anchoring proteins, SdhC and SdhD. The complex can form homotrimers.</text>
</comment>
<dbReference type="PROSITE" id="PS01000">
    <property type="entry name" value="SDH_CYT_1"/>
    <property type="match status" value="1"/>
</dbReference>
<evidence type="ECO:0000313" key="17">
    <source>
        <dbReference type="Proteomes" id="UP000259173"/>
    </source>
</evidence>
<dbReference type="CDD" id="cd03499">
    <property type="entry name" value="SQR_TypeC_SdhC"/>
    <property type="match status" value="1"/>
</dbReference>
<dbReference type="GO" id="GO:0046872">
    <property type="term" value="F:metal ion binding"/>
    <property type="evidence" value="ECO:0007669"/>
    <property type="project" value="UniProtKB-KW"/>
</dbReference>
<dbReference type="EMBL" id="AWFH01000001">
    <property type="protein sequence ID" value="KCZ65248.1"/>
    <property type="molecule type" value="Genomic_DNA"/>
</dbReference>
<reference evidence="14 17" key="2">
    <citation type="journal article" date="2018" name="Nat. Biotechnol.">
        <title>A standardized bacterial taxonomy based on genome phylogeny substantially revises the tree of life.</title>
        <authorList>
            <person name="Parks D.H."/>
            <person name="Chuvochina M."/>
            <person name="Waite D.W."/>
            <person name="Rinke C."/>
            <person name="Skarshewski A."/>
            <person name="Chaumeil P.A."/>
            <person name="Hugenholtz P."/>
        </authorList>
    </citation>
    <scope>NUCLEOTIDE SEQUENCE [LARGE SCALE GENOMIC DNA]</scope>
    <source>
        <strain evidence="14">UBA8557</strain>
    </source>
</reference>
<dbReference type="RefSeq" id="WP_035547636.1">
    <property type="nucleotide sequence ID" value="NZ_AWFH01000001.1"/>
</dbReference>
<keyword evidence="6 13" id="KW-0812">Transmembrane</keyword>
<comment type="caution">
    <text evidence="15">The sequence shown here is derived from an EMBL/GenBank/DDBJ whole genome shotgun (WGS) entry which is preliminary data.</text>
</comment>
<dbReference type="Pfam" id="PF01127">
    <property type="entry name" value="Sdh_cyt"/>
    <property type="match status" value="1"/>
</dbReference>
<comment type="cofactor">
    <cofactor evidence="12">
        <name>heme</name>
        <dbReference type="ChEBI" id="CHEBI:30413"/>
    </cofactor>
    <text evidence="12">The heme is bound between the two transmembrane subunits.</text>
</comment>
<sequence>MTSTTRADTRPLSPHLQIWRFHITMAASITHRFTGMALYFGTFLITAWIIALATSAGWYSVIEDIVSAWYGQVILFLWAVAVMYHFLNGIRHLLWDGPHVGFDPKTASTVSVFIYLFSIIGAAAIFAAATWL</sequence>
<evidence type="ECO:0000256" key="4">
    <source>
        <dbReference type="ARBA" id="ARBA00020076"/>
    </source>
</evidence>
<dbReference type="eggNOG" id="COG2009">
    <property type="taxonomic scope" value="Bacteria"/>
</dbReference>
<keyword evidence="16" id="KW-1185">Reference proteome</keyword>
<evidence type="ECO:0000256" key="8">
    <source>
        <dbReference type="ARBA" id="ARBA00022989"/>
    </source>
</evidence>
<feature type="transmembrane region" description="Helical" evidence="13">
    <location>
        <begin position="37"/>
        <end position="62"/>
    </location>
</feature>
<comment type="subcellular location">
    <subcellularLocation>
        <location evidence="2">Membrane</location>
        <topology evidence="2">Multi-pass membrane protein</topology>
    </subcellularLocation>
</comment>
<evidence type="ECO:0000256" key="9">
    <source>
        <dbReference type="ARBA" id="ARBA00023004"/>
    </source>
</evidence>
<dbReference type="Proteomes" id="UP000259173">
    <property type="component" value="Unassembled WGS sequence"/>
</dbReference>
<feature type="binding site" description="axial binding residue" evidence="12">
    <location>
        <position position="85"/>
    </location>
    <ligand>
        <name>heme</name>
        <dbReference type="ChEBI" id="CHEBI:30413"/>
        <note>ligand shared with second transmembrane subunit</note>
    </ligand>
    <ligandPart>
        <name>Fe</name>
        <dbReference type="ChEBI" id="CHEBI:18248"/>
    </ligandPart>
</feature>
<evidence type="ECO:0000256" key="6">
    <source>
        <dbReference type="ARBA" id="ARBA00022692"/>
    </source>
</evidence>
<evidence type="ECO:0000313" key="15">
    <source>
        <dbReference type="EMBL" id="KCZ65248.1"/>
    </source>
</evidence>
<keyword evidence="7 12" id="KW-0479">Metal-binding</keyword>
<reference evidence="15 16" key="1">
    <citation type="journal article" date="2014" name="Antonie Van Leeuwenhoek">
        <title>Hyphomonas beringensis sp. nov. and Hyphomonas chukchiensis sp. nov., isolated from surface seawater of the Bering Sea and Chukchi Sea.</title>
        <authorList>
            <person name="Li C."/>
            <person name="Lai Q."/>
            <person name="Li G."/>
            <person name="Dong C."/>
            <person name="Wang J."/>
            <person name="Liao Y."/>
            <person name="Shao Z."/>
        </authorList>
    </citation>
    <scope>NUCLEOTIDE SEQUENCE [LARGE SCALE GENOMIC DNA]</scope>
    <source>
        <strain evidence="15 16">22II1-22F38</strain>
    </source>
</reference>
<dbReference type="GO" id="GO:0006099">
    <property type="term" value="P:tricarboxylic acid cycle"/>
    <property type="evidence" value="ECO:0007669"/>
    <property type="project" value="InterPro"/>
</dbReference>
<gene>
    <name evidence="14" type="primary">sdhC</name>
    <name evidence="14" type="ORF">DCG65_07795</name>
    <name evidence="15" type="ORF">HY36_02375</name>
</gene>
<evidence type="ECO:0000256" key="5">
    <source>
        <dbReference type="ARBA" id="ARBA00022617"/>
    </source>
</evidence>
<dbReference type="AlphaFoldDB" id="A0A059EC75"/>
<dbReference type="OrthoDB" id="9799441at2"/>
<proteinExistence type="inferred from homology"/>
<keyword evidence="9 12" id="KW-0408">Iron</keyword>
<evidence type="ECO:0000256" key="11">
    <source>
        <dbReference type="ARBA" id="ARBA00025912"/>
    </source>
</evidence>
<dbReference type="SUPFAM" id="SSF81343">
    <property type="entry name" value="Fumarate reductase respiratory complex transmembrane subunits"/>
    <property type="match status" value="1"/>
</dbReference>
<name>A0A059EC75_9PROT</name>
<dbReference type="GO" id="GO:0016020">
    <property type="term" value="C:membrane"/>
    <property type="evidence" value="ECO:0007669"/>
    <property type="project" value="UniProtKB-SubCell"/>
</dbReference>
<dbReference type="PIRSF" id="PIRSF000178">
    <property type="entry name" value="SDH_cyt_b560"/>
    <property type="match status" value="1"/>
</dbReference>
<evidence type="ECO:0000313" key="14">
    <source>
        <dbReference type="EMBL" id="HAE94447.1"/>
    </source>
</evidence>
<feature type="transmembrane region" description="Helical" evidence="13">
    <location>
        <begin position="108"/>
        <end position="131"/>
    </location>
</feature>
<organism evidence="15 16">
    <name type="scientific">Hyphomonas atlantica</name>
    <dbReference type="NCBI Taxonomy" id="1280948"/>
    <lineage>
        <taxon>Bacteria</taxon>
        <taxon>Pseudomonadati</taxon>
        <taxon>Pseudomonadota</taxon>
        <taxon>Alphaproteobacteria</taxon>
        <taxon>Hyphomonadales</taxon>
        <taxon>Hyphomonadaceae</taxon>
        <taxon>Hyphomonas</taxon>
    </lineage>
</organism>
<evidence type="ECO:0000256" key="10">
    <source>
        <dbReference type="ARBA" id="ARBA00023136"/>
    </source>
</evidence>
<dbReference type="InterPro" id="IPR000701">
    <property type="entry name" value="SuccDH_FuR_B_TM-su"/>
</dbReference>
<dbReference type="Proteomes" id="UP000024547">
    <property type="component" value="Unassembled WGS sequence"/>
</dbReference>
<keyword evidence="10 13" id="KW-0472">Membrane</keyword>
<evidence type="ECO:0000256" key="1">
    <source>
        <dbReference type="ARBA" id="ARBA00004050"/>
    </source>
</evidence>
<dbReference type="Gene3D" id="1.20.1300.10">
    <property type="entry name" value="Fumarate reductase/succinate dehydrogenase, transmembrane subunit"/>
    <property type="match status" value="1"/>
</dbReference>
<dbReference type="GeneID" id="92499487"/>
<evidence type="ECO:0000256" key="7">
    <source>
        <dbReference type="ARBA" id="ARBA00022723"/>
    </source>
</evidence>
<evidence type="ECO:0000256" key="3">
    <source>
        <dbReference type="ARBA" id="ARBA00007244"/>
    </source>
</evidence>
<dbReference type="PANTHER" id="PTHR10978:SF5">
    <property type="entry name" value="SUCCINATE DEHYDROGENASE CYTOCHROME B560 SUBUNIT, MITOCHONDRIAL"/>
    <property type="match status" value="1"/>
</dbReference>
<dbReference type="InterPro" id="IPR014314">
    <property type="entry name" value="Succ_DH_cytb556"/>
</dbReference>
<dbReference type="PATRIC" id="fig|1280948.3.peg.469"/>
<comment type="function">
    <text evidence="1">Membrane-anchoring subunit of succinate dehydrogenase (SDH).</text>
</comment>